<reference evidence="2" key="2">
    <citation type="submission" date="2020-04" db="EMBL/GenBank/DDBJ databases">
        <authorList>
            <person name="Santos R.A.C."/>
            <person name="Steenwyk J.L."/>
            <person name="Rivero-Menendez O."/>
            <person name="Mead M.E."/>
            <person name="Silva L.P."/>
            <person name="Bastos R.W."/>
            <person name="Alastruey-Izquierdo A."/>
            <person name="Goldman G.H."/>
            <person name="Rokas A."/>
        </authorList>
    </citation>
    <scope>NUCLEOTIDE SEQUENCE</scope>
    <source>
        <strain evidence="2">CNM-CM8927</strain>
    </source>
</reference>
<dbReference type="EMBL" id="JAAAPU010000084">
    <property type="protein sequence ID" value="KAF4203235.1"/>
    <property type="molecule type" value="Genomic_DNA"/>
</dbReference>
<accession>A0AAN6BMN1</accession>
<name>A0AAN6BMN1_ASPLE</name>
<organism evidence="2 3">
    <name type="scientific">Aspergillus lentulus</name>
    <dbReference type="NCBI Taxonomy" id="293939"/>
    <lineage>
        <taxon>Eukaryota</taxon>
        <taxon>Fungi</taxon>
        <taxon>Dikarya</taxon>
        <taxon>Ascomycota</taxon>
        <taxon>Pezizomycotina</taxon>
        <taxon>Eurotiomycetes</taxon>
        <taxon>Eurotiomycetidae</taxon>
        <taxon>Eurotiales</taxon>
        <taxon>Aspergillaceae</taxon>
        <taxon>Aspergillus</taxon>
        <taxon>Aspergillus subgen. Fumigati</taxon>
    </lineage>
</organism>
<sequence length="138" mass="14725">MPVGMRDGPFGPYMDYVPPSQSGSGNFYFFSQTSELSGPSRLPMPSPPSTNSARFDALPAHNVSSTYTHGPDLFASSNPTWDGDSTFKWDFKPSCGIHRAGLPACGGAIFKDKHFILATLILNASTGPSYTTSPGTEI</sequence>
<dbReference type="Proteomes" id="UP000649114">
    <property type="component" value="Unassembled WGS sequence"/>
</dbReference>
<evidence type="ECO:0000256" key="1">
    <source>
        <dbReference type="SAM" id="MobiDB-lite"/>
    </source>
</evidence>
<protein>
    <submittedName>
        <fullName evidence="2">Uncharacterized protein</fullName>
    </submittedName>
</protein>
<feature type="region of interest" description="Disordered" evidence="1">
    <location>
        <begin position="36"/>
        <end position="55"/>
    </location>
</feature>
<comment type="caution">
    <text evidence="2">The sequence shown here is derived from an EMBL/GenBank/DDBJ whole genome shotgun (WGS) entry which is preliminary data.</text>
</comment>
<evidence type="ECO:0000313" key="3">
    <source>
        <dbReference type="Proteomes" id="UP000649114"/>
    </source>
</evidence>
<proteinExistence type="predicted"/>
<evidence type="ECO:0000313" key="2">
    <source>
        <dbReference type="EMBL" id="KAF4203235.1"/>
    </source>
</evidence>
<dbReference type="AlphaFoldDB" id="A0AAN6BMN1"/>
<reference evidence="2" key="1">
    <citation type="journal article" date="2020" name="bioRxiv">
        <title>Genomic and phenotypic heterogeneity of clinical isolates of the human pathogens Aspergillus fumigatus, Aspergillus lentulus and Aspergillus fumigatiaffinis.</title>
        <authorList>
            <person name="dos Santos R.A.C."/>
            <person name="Steenwyk J.L."/>
            <person name="Rivero-Menendez O."/>
            <person name="Mead M.E."/>
            <person name="Silva L.P."/>
            <person name="Bastos R.W."/>
            <person name="Alastruey-Izquierdo A."/>
            <person name="Goldman G.H."/>
            <person name="Rokas A."/>
        </authorList>
    </citation>
    <scope>NUCLEOTIDE SEQUENCE</scope>
    <source>
        <strain evidence="2">CNM-CM8927</strain>
    </source>
</reference>
<gene>
    <name evidence="2" type="ORF">CNMCM8927_008997</name>
</gene>